<proteinExistence type="predicted"/>
<dbReference type="AlphaFoldDB" id="A0A9P4HTN1"/>
<evidence type="ECO:0000313" key="2">
    <source>
        <dbReference type="Proteomes" id="UP000799776"/>
    </source>
</evidence>
<evidence type="ECO:0000313" key="1">
    <source>
        <dbReference type="EMBL" id="KAF2085085.1"/>
    </source>
</evidence>
<name>A0A9P4HTN1_9PEZI</name>
<sequence length="221" mass="25381">MSIQLCQPQPVVAQIQHGHWNGDVIYPPGMYSIVEEDRNDFRLELRDLKTVYEVDETGMQDVTVLRSTTRVVSEDLLDSLQSIDTAAKTLNSGLEEATSQYLRRIEDTDREVADIKLNSIRRIHDSELEIRQAKLNSLGRILRAEQDVLDTLTRIRQVEQDVSRQSVEEVSVRSGKGGRVRREMGKLKHRLLRYCWRHGGEEEEEEDVAVVQVVRGKSAQE</sequence>
<keyword evidence="2" id="KW-1185">Reference proteome</keyword>
<gene>
    <name evidence="1" type="ORF">K490DRAFT_58929</name>
</gene>
<comment type="caution">
    <text evidence="1">The sequence shown here is derived from an EMBL/GenBank/DDBJ whole genome shotgun (WGS) entry which is preliminary data.</text>
</comment>
<dbReference type="Proteomes" id="UP000799776">
    <property type="component" value="Unassembled WGS sequence"/>
</dbReference>
<organism evidence="1 2">
    <name type="scientific">Saccharata proteae CBS 121410</name>
    <dbReference type="NCBI Taxonomy" id="1314787"/>
    <lineage>
        <taxon>Eukaryota</taxon>
        <taxon>Fungi</taxon>
        <taxon>Dikarya</taxon>
        <taxon>Ascomycota</taxon>
        <taxon>Pezizomycotina</taxon>
        <taxon>Dothideomycetes</taxon>
        <taxon>Dothideomycetes incertae sedis</taxon>
        <taxon>Botryosphaeriales</taxon>
        <taxon>Saccharataceae</taxon>
        <taxon>Saccharata</taxon>
    </lineage>
</organism>
<reference evidence="1" key="1">
    <citation type="journal article" date="2020" name="Stud. Mycol.">
        <title>101 Dothideomycetes genomes: a test case for predicting lifestyles and emergence of pathogens.</title>
        <authorList>
            <person name="Haridas S."/>
            <person name="Albert R."/>
            <person name="Binder M."/>
            <person name="Bloem J."/>
            <person name="Labutti K."/>
            <person name="Salamov A."/>
            <person name="Andreopoulos B."/>
            <person name="Baker S."/>
            <person name="Barry K."/>
            <person name="Bills G."/>
            <person name="Bluhm B."/>
            <person name="Cannon C."/>
            <person name="Castanera R."/>
            <person name="Culley D."/>
            <person name="Daum C."/>
            <person name="Ezra D."/>
            <person name="Gonzalez J."/>
            <person name="Henrissat B."/>
            <person name="Kuo A."/>
            <person name="Liang C."/>
            <person name="Lipzen A."/>
            <person name="Lutzoni F."/>
            <person name="Magnuson J."/>
            <person name="Mondo S."/>
            <person name="Nolan M."/>
            <person name="Ohm R."/>
            <person name="Pangilinan J."/>
            <person name="Park H.-J."/>
            <person name="Ramirez L."/>
            <person name="Alfaro M."/>
            <person name="Sun H."/>
            <person name="Tritt A."/>
            <person name="Yoshinaga Y."/>
            <person name="Zwiers L.-H."/>
            <person name="Turgeon B."/>
            <person name="Goodwin S."/>
            <person name="Spatafora J."/>
            <person name="Crous P."/>
            <person name="Grigoriev I."/>
        </authorList>
    </citation>
    <scope>NUCLEOTIDE SEQUENCE</scope>
    <source>
        <strain evidence="1">CBS 121410</strain>
    </source>
</reference>
<protein>
    <submittedName>
        <fullName evidence="1">Uncharacterized protein</fullName>
    </submittedName>
</protein>
<dbReference type="EMBL" id="ML978733">
    <property type="protein sequence ID" value="KAF2085085.1"/>
    <property type="molecule type" value="Genomic_DNA"/>
</dbReference>
<accession>A0A9P4HTN1</accession>